<feature type="coiled-coil region" evidence="1">
    <location>
        <begin position="530"/>
        <end position="585"/>
    </location>
</feature>
<dbReference type="OrthoDB" id="194358at2759"/>
<dbReference type="InterPro" id="IPR010730">
    <property type="entry name" value="HET"/>
</dbReference>
<accession>A0A5N6TWH7</accession>
<organism evidence="3 4">
    <name type="scientific">Aspergillus avenaceus</name>
    <dbReference type="NCBI Taxonomy" id="36643"/>
    <lineage>
        <taxon>Eukaryota</taxon>
        <taxon>Fungi</taxon>
        <taxon>Dikarya</taxon>
        <taxon>Ascomycota</taxon>
        <taxon>Pezizomycotina</taxon>
        <taxon>Eurotiomycetes</taxon>
        <taxon>Eurotiomycetidae</taxon>
        <taxon>Eurotiales</taxon>
        <taxon>Aspergillaceae</taxon>
        <taxon>Aspergillus</taxon>
        <taxon>Aspergillus subgen. Circumdati</taxon>
    </lineage>
</organism>
<evidence type="ECO:0000313" key="3">
    <source>
        <dbReference type="EMBL" id="KAE8150732.1"/>
    </source>
</evidence>
<evidence type="ECO:0000313" key="4">
    <source>
        <dbReference type="Proteomes" id="UP000325780"/>
    </source>
</evidence>
<sequence length="633" mass="71670">MRLINTETFLLEEFFDEVPQYAILSHIWGNDKEEVSSRDVMNDRREKAGWFKLESCCNRALKDGLKYAWVDTCCVDNTNSVELGEAINCMFRWYRNAASLWSQLSSSRWFQSGWTLQELLAPRNIVFYDSEWHAIGSKTQLSSTIAKITGIPRPFLLGISHLTDASIAQRMSWASKRQTKRKEGIAYCLLGLFGVMMPIIHGEGEQAFARLQRQITESTNDDSIFAWGLGLPESEEDDSEGEISAGVFASSPADFANCGHIAQRNEYTASTTPFTIDGGCVRINLPLHTTTAGRVFGLLNCGPERNSKEVVGIPLRHMSNEPSAQPLNIRTGRQKRKNRAKYQDWFYIEDTIEAGLELIEVEPESRWRRDYSLIETANDSVDDIAQETWARFRPDEEGSSDFVVLLEFETQGEQRRARGHLMVADKPTPLSEIVKRSSEIRHMVYGKESANNGTFSILLTVEQDIVAGQEMFVVNLARTNDVPDVTVHAMFESAVLETKEFLDNAIISEETLREEEERLIRQAEDFAHTLELARGGLAVVNERIDKLNEEKAQLTKQLEMGSVHMNQISDQIKGIREKRAELSEQVTQLGVHFRALEPDALANGYHSSVLQASGEEDRVPDVLWEQEDTDVIF</sequence>
<dbReference type="PANTHER" id="PTHR10622:SF10">
    <property type="entry name" value="HET DOMAIN-CONTAINING PROTEIN"/>
    <property type="match status" value="1"/>
</dbReference>
<name>A0A5N6TWH7_ASPAV</name>
<protein>
    <recommendedName>
        <fullName evidence="2">Heterokaryon incompatibility domain-containing protein</fullName>
    </recommendedName>
</protein>
<dbReference type="Proteomes" id="UP000325780">
    <property type="component" value="Unassembled WGS sequence"/>
</dbReference>
<proteinExistence type="predicted"/>
<dbReference type="Pfam" id="PF06985">
    <property type="entry name" value="HET"/>
    <property type="match status" value="1"/>
</dbReference>
<evidence type="ECO:0000259" key="2">
    <source>
        <dbReference type="Pfam" id="PF06985"/>
    </source>
</evidence>
<feature type="domain" description="Heterokaryon incompatibility" evidence="2">
    <location>
        <begin position="21"/>
        <end position="104"/>
    </location>
</feature>
<keyword evidence="4" id="KW-1185">Reference proteome</keyword>
<keyword evidence="1" id="KW-0175">Coiled coil</keyword>
<dbReference type="PANTHER" id="PTHR10622">
    <property type="entry name" value="HET DOMAIN-CONTAINING PROTEIN"/>
    <property type="match status" value="1"/>
</dbReference>
<reference evidence="3 4" key="1">
    <citation type="submission" date="2019-04" db="EMBL/GenBank/DDBJ databases">
        <title>Friends and foes A comparative genomics study of 23 Aspergillus species from section Flavi.</title>
        <authorList>
            <consortium name="DOE Joint Genome Institute"/>
            <person name="Kjaerbolling I."/>
            <person name="Vesth T."/>
            <person name="Frisvad J.C."/>
            <person name="Nybo J.L."/>
            <person name="Theobald S."/>
            <person name="Kildgaard S."/>
            <person name="Isbrandt T."/>
            <person name="Kuo A."/>
            <person name="Sato A."/>
            <person name="Lyhne E.K."/>
            <person name="Kogle M.E."/>
            <person name="Wiebenga A."/>
            <person name="Kun R.S."/>
            <person name="Lubbers R.J."/>
            <person name="Makela M.R."/>
            <person name="Barry K."/>
            <person name="Chovatia M."/>
            <person name="Clum A."/>
            <person name="Daum C."/>
            <person name="Haridas S."/>
            <person name="He G."/>
            <person name="LaButti K."/>
            <person name="Lipzen A."/>
            <person name="Mondo S."/>
            <person name="Riley R."/>
            <person name="Salamov A."/>
            <person name="Simmons B.A."/>
            <person name="Magnuson J.K."/>
            <person name="Henrissat B."/>
            <person name="Mortensen U.H."/>
            <person name="Larsen T.O."/>
            <person name="Devries R.P."/>
            <person name="Grigoriev I.V."/>
            <person name="Machida M."/>
            <person name="Baker S.E."/>
            <person name="Andersen M.R."/>
        </authorList>
    </citation>
    <scope>NUCLEOTIDE SEQUENCE [LARGE SCALE GENOMIC DNA]</scope>
    <source>
        <strain evidence="3 4">IBT 18842</strain>
    </source>
</reference>
<dbReference type="AlphaFoldDB" id="A0A5N6TWH7"/>
<dbReference type="EMBL" id="ML742087">
    <property type="protein sequence ID" value="KAE8150732.1"/>
    <property type="molecule type" value="Genomic_DNA"/>
</dbReference>
<evidence type="ECO:0000256" key="1">
    <source>
        <dbReference type="SAM" id="Coils"/>
    </source>
</evidence>
<gene>
    <name evidence="3" type="ORF">BDV25DRAFT_139562</name>
</gene>